<proteinExistence type="predicted"/>
<evidence type="ECO:0000259" key="3">
    <source>
        <dbReference type="Pfam" id="PF02737"/>
    </source>
</evidence>
<evidence type="ECO:0000313" key="5">
    <source>
        <dbReference type="Proteomes" id="UP000295277"/>
    </source>
</evidence>
<dbReference type="PANTHER" id="PTHR48075:SF5">
    <property type="entry name" value="3-HYDROXYBUTYRYL-COA DEHYDROGENASE"/>
    <property type="match status" value="1"/>
</dbReference>
<dbReference type="RefSeq" id="WP_132693128.1">
    <property type="nucleotide sequence ID" value="NZ_SLVM01000001.1"/>
</dbReference>
<sequence>MNHVAAILGAGVIGAGWAARFALMGWQVRVFDPDPVAAERVGTALENARRALPGLHDSPLPPEGAVAITDRISRAVQGADWIQESVPERLELKRTLYQKVQEHCARDVILASSSAGFTPSALQGPGARRCPVLVARPADPVYLLPLVELAAAPDAPPGTLARARDLLAGIGMAPLLLRAGTEGQIAGRLTGALWREALWLVQDGIATTAEIDRAIRLGPGLSWAQAGPFGARLLAGGEEGLAPALARLGAETRLADLPEASEALARTLAEQSDAATGGVPVADLLRARDTDLVALLRALRGTGAEAGAHLAGFDAARHPPPGDDARPLLTQDRAVPLDWTDYNGHMNEARYLHAFGDATDRFMEVIGCDADYIAAGASFFTVETHIRHLAELHAGARFRVETTLLEAGGAKMHLFHRMLAGETLAATGEHLLLHVSLATRRSTPPGPGIARRLAGIAGAHAALPRPDGAGRAVGQRPG</sequence>
<dbReference type="GO" id="GO:0070403">
    <property type="term" value="F:NAD+ binding"/>
    <property type="evidence" value="ECO:0007669"/>
    <property type="project" value="InterPro"/>
</dbReference>
<dbReference type="Pfam" id="PF02737">
    <property type="entry name" value="3HCDH_N"/>
    <property type="match status" value="1"/>
</dbReference>
<dbReference type="Pfam" id="PF13279">
    <property type="entry name" value="4HBT_2"/>
    <property type="match status" value="1"/>
</dbReference>
<dbReference type="Gene3D" id="1.10.1040.10">
    <property type="entry name" value="N-(1-d-carboxylethyl)-l-norvaline Dehydrogenase, domain 2"/>
    <property type="match status" value="1"/>
</dbReference>
<evidence type="ECO:0000313" key="4">
    <source>
        <dbReference type="EMBL" id="TCM88120.1"/>
    </source>
</evidence>
<dbReference type="SUPFAM" id="SSF48179">
    <property type="entry name" value="6-phosphogluconate dehydrogenase C-terminal domain-like"/>
    <property type="match status" value="1"/>
</dbReference>
<dbReference type="EMBL" id="SLVM01000001">
    <property type="protein sequence ID" value="TCM88120.1"/>
    <property type="molecule type" value="Genomic_DNA"/>
</dbReference>
<evidence type="ECO:0000259" key="2">
    <source>
        <dbReference type="Pfam" id="PF00725"/>
    </source>
</evidence>
<dbReference type="Pfam" id="PF00725">
    <property type="entry name" value="3HCDH"/>
    <property type="match status" value="1"/>
</dbReference>
<dbReference type="InterPro" id="IPR029069">
    <property type="entry name" value="HotDog_dom_sf"/>
</dbReference>
<dbReference type="InterPro" id="IPR006176">
    <property type="entry name" value="3-OHacyl-CoA_DH_NAD-bd"/>
</dbReference>
<gene>
    <name evidence="4" type="ORF">EV216_101131</name>
</gene>
<keyword evidence="1" id="KW-0560">Oxidoreductase</keyword>
<keyword evidence="5" id="KW-1185">Reference proteome</keyword>
<dbReference type="GO" id="GO:0006631">
    <property type="term" value="P:fatty acid metabolic process"/>
    <property type="evidence" value="ECO:0007669"/>
    <property type="project" value="InterPro"/>
</dbReference>
<dbReference type="CDD" id="cd00586">
    <property type="entry name" value="4HBT"/>
    <property type="match status" value="1"/>
</dbReference>
<reference evidence="4 5" key="1">
    <citation type="submission" date="2019-03" db="EMBL/GenBank/DDBJ databases">
        <title>Genomic Encyclopedia of Type Strains, Phase IV (KMG-IV): sequencing the most valuable type-strain genomes for metagenomic binning, comparative biology and taxonomic classification.</title>
        <authorList>
            <person name="Goeker M."/>
        </authorList>
    </citation>
    <scope>NUCLEOTIDE SEQUENCE [LARGE SCALE GENOMIC DNA]</scope>
    <source>
        <strain evidence="4 5">DSM 21153</strain>
    </source>
</reference>
<organism evidence="4 5">
    <name type="scientific">Rhodovulum steppense</name>
    <dbReference type="NCBI Taxonomy" id="540251"/>
    <lineage>
        <taxon>Bacteria</taxon>
        <taxon>Pseudomonadati</taxon>
        <taxon>Pseudomonadota</taxon>
        <taxon>Alphaproteobacteria</taxon>
        <taxon>Rhodobacterales</taxon>
        <taxon>Paracoccaceae</taxon>
        <taxon>Rhodovulum</taxon>
    </lineage>
</organism>
<comment type="caution">
    <text evidence="4">The sequence shown here is derived from an EMBL/GenBank/DDBJ whole genome shotgun (WGS) entry which is preliminary data.</text>
</comment>
<feature type="domain" description="3-hydroxyacyl-CoA dehydrogenase C-terminal" evidence="2">
    <location>
        <begin position="185"/>
        <end position="227"/>
    </location>
</feature>
<dbReference type="AlphaFoldDB" id="A0A4R1Z369"/>
<accession>A0A4R1Z369</accession>
<name>A0A4R1Z369_9RHOB</name>
<dbReference type="SUPFAM" id="SSF51735">
    <property type="entry name" value="NAD(P)-binding Rossmann-fold domains"/>
    <property type="match status" value="1"/>
</dbReference>
<dbReference type="InterPro" id="IPR036291">
    <property type="entry name" value="NAD(P)-bd_dom_sf"/>
</dbReference>
<dbReference type="SUPFAM" id="SSF54637">
    <property type="entry name" value="Thioesterase/thiol ester dehydrase-isomerase"/>
    <property type="match status" value="1"/>
</dbReference>
<dbReference type="InterPro" id="IPR006108">
    <property type="entry name" value="3HC_DH_C"/>
</dbReference>
<dbReference type="GO" id="GO:0016616">
    <property type="term" value="F:oxidoreductase activity, acting on the CH-OH group of donors, NAD or NADP as acceptor"/>
    <property type="evidence" value="ECO:0007669"/>
    <property type="project" value="InterPro"/>
</dbReference>
<dbReference type="Gene3D" id="3.40.50.720">
    <property type="entry name" value="NAD(P)-binding Rossmann-like Domain"/>
    <property type="match status" value="1"/>
</dbReference>
<dbReference type="InterPro" id="IPR013328">
    <property type="entry name" value="6PGD_dom2"/>
</dbReference>
<dbReference type="InterPro" id="IPR008927">
    <property type="entry name" value="6-PGluconate_DH-like_C_sf"/>
</dbReference>
<feature type="domain" description="3-hydroxyacyl-CoA dehydrogenase NAD binding" evidence="3">
    <location>
        <begin position="5"/>
        <end position="177"/>
    </location>
</feature>
<dbReference type="OrthoDB" id="9803287at2"/>
<dbReference type="PANTHER" id="PTHR48075">
    <property type="entry name" value="3-HYDROXYACYL-COA DEHYDROGENASE FAMILY PROTEIN"/>
    <property type="match status" value="1"/>
</dbReference>
<dbReference type="Gene3D" id="3.10.129.10">
    <property type="entry name" value="Hotdog Thioesterase"/>
    <property type="match status" value="1"/>
</dbReference>
<protein>
    <submittedName>
        <fullName evidence="4">Carnitine 3-dehydrogenase</fullName>
    </submittedName>
</protein>
<evidence type="ECO:0000256" key="1">
    <source>
        <dbReference type="ARBA" id="ARBA00023002"/>
    </source>
</evidence>
<dbReference type="Proteomes" id="UP000295277">
    <property type="component" value="Unassembled WGS sequence"/>
</dbReference>